<dbReference type="InterPro" id="IPR000601">
    <property type="entry name" value="PKD_dom"/>
</dbReference>
<dbReference type="InterPro" id="IPR035986">
    <property type="entry name" value="PKD_dom_sf"/>
</dbReference>
<feature type="domain" description="PKD" evidence="2">
    <location>
        <begin position="38"/>
        <end position="122"/>
    </location>
</feature>
<evidence type="ECO:0000313" key="3">
    <source>
        <dbReference type="EMBL" id="MFB9052983.1"/>
    </source>
</evidence>
<organism evidence="3 4">
    <name type="scientific">Formosa undariae</name>
    <dbReference type="NCBI Taxonomy" id="1325436"/>
    <lineage>
        <taxon>Bacteria</taxon>
        <taxon>Pseudomonadati</taxon>
        <taxon>Bacteroidota</taxon>
        <taxon>Flavobacteriia</taxon>
        <taxon>Flavobacteriales</taxon>
        <taxon>Flavobacteriaceae</taxon>
        <taxon>Formosa</taxon>
    </lineage>
</organism>
<protein>
    <recommendedName>
        <fullName evidence="2">PKD domain-containing protein</fullName>
    </recommendedName>
</protein>
<reference evidence="3 4" key="1">
    <citation type="submission" date="2024-09" db="EMBL/GenBank/DDBJ databases">
        <authorList>
            <person name="Sun Q."/>
            <person name="Mori K."/>
        </authorList>
    </citation>
    <scope>NUCLEOTIDE SEQUENCE [LARGE SCALE GENOMIC DNA]</scope>
    <source>
        <strain evidence="3 4">CECT 8286</strain>
    </source>
</reference>
<evidence type="ECO:0000259" key="2">
    <source>
        <dbReference type="PROSITE" id="PS50093"/>
    </source>
</evidence>
<sequence length="376" mass="41209">MKKLNFLKQNKVALLFGCSALFFACSSDDEDPILVPEIELSVTEQAVSMTMTDTKTFEASNLNDDIYTSEWTLGDSVVSSESTYAFTPETTGNYELSYRAYNISGEFTFNYNITVDAFIRPVTADSTPYVTELIEYLPAPGQFLNKNLGNLESAEGILNTKNGFVTLGAWGGSITLAFDHTVLNATDENDFVVYGNPLPSFAEPGVIWVMQDENANGIADDTWYEIKGSAHDLEGTIRNYSLTYFKPASESDDIAWEDSEGTTGFVNKNNFHQQAYYPEWITEDSYTLTGTLLSSENINMSNPSFITSTPFEYGYADNTGGGDNIDIADAIDADGAFVSLSGIDFIKIQTGIQANMGWLGELSTEVKGVADLSLTE</sequence>
<proteinExistence type="predicted"/>
<feature type="signal peptide" evidence="1">
    <location>
        <begin position="1"/>
        <end position="24"/>
    </location>
</feature>
<evidence type="ECO:0000313" key="4">
    <source>
        <dbReference type="Proteomes" id="UP001589605"/>
    </source>
</evidence>
<gene>
    <name evidence="3" type="ORF">ACFFVB_07800</name>
</gene>
<dbReference type="PROSITE" id="PS51257">
    <property type="entry name" value="PROKAR_LIPOPROTEIN"/>
    <property type="match status" value="1"/>
</dbReference>
<dbReference type="PROSITE" id="PS50093">
    <property type="entry name" value="PKD"/>
    <property type="match status" value="1"/>
</dbReference>
<evidence type="ECO:0000256" key="1">
    <source>
        <dbReference type="SAM" id="SignalP"/>
    </source>
</evidence>
<keyword evidence="4" id="KW-1185">Reference proteome</keyword>
<dbReference type="EMBL" id="JBHMEZ010000003">
    <property type="protein sequence ID" value="MFB9052983.1"/>
    <property type="molecule type" value="Genomic_DNA"/>
</dbReference>
<dbReference type="RefSeq" id="WP_382382151.1">
    <property type="nucleotide sequence ID" value="NZ_JBHMEZ010000003.1"/>
</dbReference>
<comment type="caution">
    <text evidence="3">The sequence shown here is derived from an EMBL/GenBank/DDBJ whole genome shotgun (WGS) entry which is preliminary data.</text>
</comment>
<feature type="chain" id="PRO_5047498660" description="PKD domain-containing protein" evidence="1">
    <location>
        <begin position="25"/>
        <end position="376"/>
    </location>
</feature>
<keyword evidence="1" id="KW-0732">Signal</keyword>
<dbReference type="SUPFAM" id="SSF49299">
    <property type="entry name" value="PKD domain"/>
    <property type="match status" value="1"/>
</dbReference>
<dbReference type="Proteomes" id="UP001589605">
    <property type="component" value="Unassembled WGS sequence"/>
</dbReference>
<accession>A0ABV5F0K5</accession>
<name>A0ABV5F0K5_9FLAO</name>